<dbReference type="GO" id="GO:0005198">
    <property type="term" value="F:structural molecule activity"/>
    <property type="evidence" value="ECO:0007669"/>
    <property type="project" value="InterPro"/>
</dbReference>
<keyword evidence="6" id="KW-0966">Cell projection</keyword>
<reference evidence="6 7" key="1">
    <citation type="submission" date="2018-11" db="EMBL/GenBank/DDBJ databases">
        <authorList>
            <person name="Mardanov A.V."/>
            <person name="Ravin N.V."/>
            <person name="Dedysh S.N."/>
        </authorList>
    </citation>
    <scope>NUCLEOTIDE SEQUENCE [LARGE SCALE GENOMIC DNA]</scope>
    <source>
        <strain evidence="6 7">AF10</strain>
    </source>
</reference>
<evidence type="ECO:0000256" key="5">
    <source>
        <dbReference type="HAMAP-Rule" id="MF_00416"/>
    </source>
</evidence>
<dbReference type="PANTHER" id="PTHR30381:SF0">
    <property type="entry name" value="FLAGELLAR P-RING PROTEIN"/>
    <property type="match status" value="1"/>
</dbReference>
<dbReference type="GO" id="GO:0009428">
    <property type="term" value="C:bacterial-type flagellum basal body, distal rod, P ring"/>
    <property type="evidence" value="ECO:0007669"/>
    <property type="project" value="InterPro"/>
</dbReference>
<dbReference type="PANTHER" id="PTHR30381">
    <property type="entry name" value="FLAGELLAR P-RING PERIPLASMIC PROTEIN FLGI"/>
    <property type="match status" value="1"/>
</dbReference>
<protein>
    <recommendedName>
        <fullName evidence="5">Flagellar P-ring protein</fullName>
    </recommendedName>
    <alternativeName>
        <fullName evidence="5">Basal body P-ring protein</fullName>
    </alternativeName>
</protein>
<organism evidence="6 7">
    <name type="scientific">Granulicella sibirica</name>
    <dbReference type="NCBI Taxonomy" id="2479048"/>
    <lineage>
        <taxon>Bacteria</taxon>
        <taxon>Pseudomonadati</taxon>
        <taxon>Acidobacteriota</taxon>
        <taxon>Terriglobia</taxon>
        <taxon>Terriglobales</taxon>
        <taxon>Acidobacteriaceae</taxon>
        <taxon>Granulicella</taxon>
    </lineage>
</organism>
<dbReference type="RefSeq" id="WP_128911449.1">
    <property type="nucleotide sequence ID" value="NZ_RDSM01000001.1"/>
</dbReference>
<name>A0A4Q0T0W8_9BACT</name>
<dbReference type="GO" id="GO:0071973">
    <property type="term" value="P:bacterial-type flagellum-dependent cell motility"/>
    <property type="evidence" value="ECO:0007669"/>
    <property type="project" value="InterPro"/>
</dbReference>
<comment type="caution">
    <text evidence="6">The sequence shown here is derived from an EMBL/GenBank/DDBJ whole genome shotgun (WGS) entry which is preliminary data.</text>
</comment>
<keyword evidence="3" id="KW-0732">Signal</keyword>
<gene>
    <name evidence="5" type="primary">flgI</name>
    <name evidence="6" type="ORF">GRAN_0563</name>
</gene>
<evidence type="ECO:0000313" key="7">
    <source>
        <dbReference type="Proteomes" id="UP000289437"/>
    </source>
</evidence>
<dbReference type="Pfam" id="PF02119">
    <property type="entry name" value="FlgI"/>
    <property type="match status" value="1"/>
</dbReference>
<dbReference type="HAMAP" id="MF_00416">
    <property type="entry name" value="FlgI"/>
    <property type="match status" value="1"/>
</dbReference>
<keyword evidence="7" id="KW-1185">Reference proteome</keyword>
<evidence type="ECO:0000313" key="6">
    <source>
        <dbReference type="EMBL" id="RXH57253.1"/>
    </source>
</evidence>
<comment type="subunit">
    <text evidence="5">The basal body constitutes a major portion of the flagellar organelle and consists of four rings (L,P,S, and M) mounted on a central rod.</text>
</comment>
<dbReference type="AlphaFoldDB" id="A0A4Q0T0W8"/>
<evidence type="ECO:0000256" key="1">
    <source>
        <dbReference type="ARBA" id="ARBA00002591"/>
    </source>
</evidence>
<dbReference type="InterPro" id="IPR001782">
    <property type="entry name" value="Flag_FlgI"/>
</dbReference>
<dbReference type="Proteomes" id="UP000289437">
    <property type="component" value="Unassembled WGS sequence"/>
</dbReference>
<reference evidence="7" key="2">
    <citation type="submission" date="2019-02" db="EMBL/GenBank/DDBJ databases">
        <title>Granulicella sibirica sp. nov., a psychrotolerant acidobacterium isolated from an organic soil layer in forested tundra, West Siberia.</title>
        <authorList>
            <person name="Oshkin I.Y."/>
            <person name="Kulichevskaya I.S."/>
            <person name="Rijpstra W.I.C."/>
            <person name="Sinninghe Damste J.S."/>
            <person name="Rakitin A.L."/>
            <person name="Ravin N.V."/>
            <person name="Dedysh S.N."/>
        </authorList>
    </citation>
    <scope>NUCLEOTIDE SEQUENCE [LARGE SCALE GENOMIC DNA]</scope>
    <source>
        <strain evidence="7">AF10</strain>
    </source>
</reference>
<dbReference type="GO" id="GO:0030288">
    <property type="term" value="C:outer membrane-bounded periplasmic space"/>
    <property type="evidence" value="ECO:0007669"/>
    <property type="project" value="InterPro"/>
</dbReference>
<evidence type="ECO:0000256" key="4">
    <source>
        <dbReference type="ARBA" id="ARBA00023143"/>
    </source>
</evidence>
<dbReference type="EMBL" id="RDSM01000001">
    <property type="protein sequence ID" value="RXH57253.1"/>
    <property type="molecule type" value="Genomic_DNA"/>
</dbReference>
<keyword evidence="6" id="KW-0282">Flagellum</keyword>
<proteinExistence type="inferred from homology"/>
<comment type="similarity">
    <text evidence="5">Belongs to the FlgI family.</text>
</comment>
<keyword evidence="6" id="KW-0969">Cilium</keyword>
<dbReference type="NCBIfam" id="NF003676">
    <property type="entry name" value="PRK05303.1"/>
    <property type="match status" value="1"/>
</dbReference>
<accession>A0A4Q0T0W8</accession>
<dbReference type="OrthoDB" id="9786431at2"/>
<evidence type="ECO:0000256" key="2">
    <source>
        <dbReference type="ARBA" id="ARBA00004117"/>
    </source>
</evidence>
<evidence type="ECO:0000256" key="3">
    <source>
        <dbReference type="ARBA" id="ARBA00022729"/>
    </source>
</evidence>
<sequence length="365" mass="38091">MIAAIMAGVAPTAHASQPERQVLLRDIADVEGVRDNQLVGYGLVVGLRGTGDRQQTYFTVQTLANAMKRMGVQISPGQVVVKNVAAVFITASLPAFSRPGMKLDITVSSAGDAKSLEGGVLLMTSLRGPDGQVYAEAQGPLALGGYSEGAAGNIRSVNHPTVGRIPEGAIIERESLVDLNHFRKVSLLLRNPDFTAARDTAEAINRDFGSAIAIALDSRTIQIDVASSGSPTVPLLISRVQGLAIKFHAPAKVVINERTGTIVMGGTVTLSPVSVLHGSLSIEVETSYTVSQPLPFSKTGTTTPVANTTVEVKDLPAQSIRLDNGANVDDLIRGLHAIGATSHDIVAILQAVKSAGGLQADLEVI</sequence>
<dbReference type="PRINTS" id="PR01010">
    <property type="entry name" value="FLGPRINGFLGI"/>
</dbReference>
<comment type="subcellular location">
    <subcellularLocation>
        <location evidence="2 5">Bacterial flagellum basal body</location>
    </subcellularLocation>
</comment>
<comment type="function">
    <text evidence="1 5">Assembles around the rod to form the L-ring and probably protects the motor/basal body from shearing forces during rotation.</text>
</comment>
<keyword evidence="4 5" id="KW-0975">Bacterial flagellum</keyword>